<sequence>MPDMDKMDENELLKQSPDRLSDKELVYAALWGPRRGGGWIQSLHEELLQRLQSRALPTCPRCQGVLLQHTGLCPDCASVDRTLDLRLKEHLAR</sequence>
<dbReference type="AlphaFoldDB" id="A0A6H1Z988"/>
<dbReference type="EMBL" id="MT144588">
    <property type="protein sequence ID" value="QJH93505.1"/>
    <property type="molecule type" value="Genomic_DNA"/>
</dbReference>
<accession>A0A6H1Z988</accession>
<organism evidence="1">
    <name type="scientific">viral metagenome</name>
    <dbReference type="NCBI Taxonomy" id="1070528"/>
    <lineage>
        <taxon>unclassified sequences</taxon>
        <taxon>metagenomes</taxon>
        <taxon>organismal metagenomes</taxon>
    </lineage>
</organism>
<name>A0A6H1Z988_9ZZZZ</name>
<gene>
    <name evidence="1" type="ORF">TM448A00064_0116</name>
    <name evidence="2" type="ORF">TM448B00061_0125</name>
</gene>
<evidence type="ECO:0000313" key="1">
    <source>
        <dbReference type="EMBL" id="QJA43937.1"/>
    </source>
</evidence>
<protein>
    <submittedName>
        <fullName evidence="1">Uncharacterized protein</fullName>
    </submittedName>
</protein>
<evidence type="ECO:0000313" key="2">
    <source>
        <dbReference type="EMBL" id="QJH93505.1"/>
    </source>
</evidence>
<reference evidence="1" key="1">
    <citation type="submission" date="2020-03" db="EMBL/GenBank/DDBJ databases">
        <title>The deep terrestrial virosphere.</title>
        <authorList>
            <person name="Holmfeldt K."/>
            <person name="Nilsson E."/>
            <person name="Simone D."/>
            <person name="Lopez-Fernandez M."/>
            <person name="Wu X."/>
            <person name="de Brujin I."/>
            <person name="Lundin D."/>
            <person name="Andersson A."/>
            <person name="Bertilsson S."/>
            <person name="Dopson M."/>
        </authorList>
    </citation>
    <scope>NUCLEOTIDE SEQUENCE</scope>
    <source>
        <strain evidence="1">TM448A00064</strain>
        <strain evidence="2">TM448B00061</strain>
    </source>
</reference>
<proteinExistence type="predicted"/>
<dbReference type="EMBL" id="MT143971">
    <property type="protein sequence ID" value="QJA43937.1"/>
    <property type="molecule type" value="Genomic_DNA"/>
</dbReference>